<name>A0A914LQG1_MELIC</name>
<feature type="region of interest" description="Disordered" evidence="1">
    <location>
        <begin position="191"/>
        <end position="216"/>
    </location>
</feature>
<protein>
    <submittedName>
        <fullName evidence="4">Uncharacterized protein</fullName>
    </submittedName>
</protein>
<evidence type="ECO:0000313" key="4">
    <source>
        <dbReference type="WBParaSite" id="Minc3s00759g16976"/>
    </source>
</evidence>
<proteinExistence type="predicted"/>
<keyword evidence="3" id="KW-1185">Reference proteome</keyword>
<feature type="compositionally biased region" description="Polar residues" evidence="1">
    <location>
        <begin position="1"/>
        <end position="11"/>
    </location>
</feature>
<sequence>MEFPQQKQLFTSNNSSSSSSSLKTILNSSHRFRELKKFLWQILPQFDSIQLGQFVLLFAALIGLFFLLMFTICCLNLPCKRSKQSNKRKQPYSSKYENGLFSCSNEERRRLLITDKTSILVHSKTSTSLKNDHNSNIDELNRQNSLNRNSIKEENQILTPITQHKRNLIKSDFNINNQQNDYGFKRSITSNIAEQSPPPPRRLALPGGKTQVLPLTGGNKKRVPALILLMADRENQRHIPQQDNRTNNFCETIKEDMAEFDQSTTISEGILSIDRTLISNSTATNDHLLTIPGYFKHSNNYMFRLSSPLPKIYTPPKYEIAPPSYSPPEPPTSNNEQEINTNNLQSNNVSISCCSYVINTTTTDSSALSSQEKQQINNKSISGNVDAEMETLSELDETSSPIYPHLYKEIDGLPHLIVQSLIIGGRVPRSISQQLEMMDEMSASNNK</sequence>
<keyword evidence="2" id="KW-0812">Transmembrane</keyword>
<keyword evidence="2" id="KW-0472">Membrane</keyword>
<evidence type="ECO:0000256" key="1">
    <source>
        <dbReference type="SAM" id="MobiDB-lite"/>
    </source>
</evidence>
<dbReference type="AlphaFoldDB" id="A0A914LQG1"/>
<organism evidence="3 4">
    <name type="scientific">Meloidogyne incognita</name>
    <name type="common">Southern root-knot nematode worm</name>
    <name type="synonym">Oxyuris incognita</name>
    <dbReference type="NCBI Taxonomy" id="6306"/>
    <lineage>
        <taxon>Eukaryota</taxon>
        <taxon>Metazoa</taxon>
        <taxon>Ecdysozoa</taxon>
        <taxon>Nematoda</taxon>
        <taxon>Chromadorea</taxon>
        <taxon>Rhabditida</taxon>
        <taxon>Tylenchina</taxon>
        <taxon>Tylenchomorpha</taxon>
        <taxon>Tylenchoidea</taxon>
        <taxon>Meloidogynidae</taxon>
        <taxon>Meloidogyninae</taxon>
        <taxon>Meloidogyne</taxon>
        <taxon>Meloidogyne incognita group</taxon>
    </lineage>
</organism>
<evidence type="ECO:0000313" key="3">
    <source>
        <dbReference type="Proteomes" id="UP000887563"/>
    </source>
</evidence>
<dbReference type="WBParaSite" id="Minc3s00759g16976">
    <property type="protein sequence ID" value="Minc3s00759g16976"/>
    <property type="gene ID" value="Minc3s00759g16976"/>
</dbReference>
<keyword evidence="2" id="KW-1133">Transmembrane helix</keyword>
<evidence type="ECO:0000256" key="2">
    <source>
        <dbReference type="SAM" id="Phobius"/>
    </source>
</evidence>
<dbReference type="Proteomes" id="UP000887563">
    <property type="component" value="Unplaced"/>
</dbReference>
<feature type="compositionally biased region" description="Low complexity" evidence="1">
    <location>
        <begin position="12"/>
        <end position="21"/>
    </location>
</feature>
<feature type="region of interest" description="Disordered" evidence="1">
    <location>
        <begin position="1"/>
        <end position="21"/>
    </location>
</feature>
<feature type="region of interest" description="Disordered" evidence="1">
    <location>
        <begin position="320"/>
        <end position="340"/>
    </location>
</feature>
<reference evidence="4" key="1">
    <citation type="submission" date="2022-11" db="UniProtKB">
        <authorList>
            <consortium name="WormBaseParasite"/>
        </authorList>
    </citation>
    <scope>IDENTIFICATION</scope>
</reference>
<accession>A0A914LQG1</accession>
<feature type="transmembrane region" description="Helical" evidence="2">
    <location>
        <begin position="54"/>
        <end position="79"/>
    </location>
</feature>